<accession>A0AAW2I193</accession>
<dbReference type="SUPFAM" id="SSF48452">
    <property type="entry name" value="TPR-like"/>
    <property type="match status" value="1"/>
</dbReference>
<evidence type="ECO:0000256" key="1">
    <source>
        <dbReference type="ARBA" id="ARBA00023161"/>
    </source>
</evidence>
<feature type="region of interest" description="Disordered" evidence="2">
    <location>
        <begin position="620"/>
        <end position="757"/>
    </location>
</feature>
<evidence type="ECO:0000259" key="3">
    <source>
        <dbReference type="Pfam" id="PF10373"/>
    </source>
</evidence>
<dbReference type="InterPro" id="IPR011990">
    <property type="entry name" value="TPR-like_helical_dom_sf"/>
</dbReference>
<dbReference type="Pfam" id="PF10374">
    <property type="entry name" value="EST1"/>
    <property type="match status" value="1"/>
</dbReference>
<feature type="compositionally biased region" description="Basic and acidic residues" evidence="2">
    <location>
        <begin position="687"/>
        <end position="699"/>
    </location>
</feature>
<feature type="region of interest" description="Disordered" evidence="2">
    <location>
        <begin position="562"/>
        <end position="603"/>
    </location>
</feature>
<dbReference type="GO" id="GO:0042162">
    <property type="term" value="F:telomeric DNA binding"/>
    <property type="evidence" value="ECO:0007669"/>
    <property type="project" value="TreeGrafter"/>
</dbReference>
<feature type="compositionally biased region" description="Basic and acidic residues" evidence="2">
    <location>
        <begin position="584"/>
        <end position="595"/>
    </location>
</feature>
<feature type="compositionally biased region" description="Low complexity" evidence="2">
    <location>
        <begin position="644"/>
        <end position="655"/>
    </location>
</feature>
<feature type="region of interest" description="Disordered" evidence="2">
    <location>
        <begin position="837"/>
        <end position="860"/>
    </location>
</feature>
<reference evidence="5" key="1">
    <citation type="journal article" date="2024" name="Gigascience">
        <title>Chromosome-level genome of the poultry shaft louse Menopon gallinae provides insight into the host-switching and adaptive evolution of parasitic lice.</title>
        <authorList>
            <person name="Xu Y."/>
            <person name="Ma L."/>
            <person name="Liu S."/>
            <person name="Liang Y."/>
            <person name="Liu Q."/>
            <person name="He Z."/>
            <person name="Tian L."/>
            <person name="Duan Y."/>
            <person name="Cai W."/>
            <person name="Li H."/>
            <person name="Song F."/>
        </authorList>
    </citation>
    <scope>NUCLEOTIDE SEQUENCE</scope>
    <source>
        <strain evidence="5">Cailab_2023a</strain>
    </source>
</reference>
<feature type="domain" description="DNA/RNA-binding" evidence="3">
    <location>
        <begin position="173"/>
        <end position="438"/>
    </location>
</feature>
<organism evidence="5">
    <name type="scientific">Menopon gallinae</name>
    <name type="common">poultry shaft louse</name>
    <dbReference type="NCBI Taxonomy" id="328185"/>
    <lineage>
        <taxon>Eukaryota</taxon>
        <taxon>Metazoa</taxon>
        <taxon>Ecdysozoa</taxon>
        <taxon>Arthropoda</taxon>
        <taxon>Hexapoda</taxon>
        <taxon>Insecta</taxon>
        <taxon>Pterygota</taxon>
        <taxon>Neoptera</taxon>
        <taxon>Paraneoptera</taxon>
        <taxon>Psocodea</taxon>
        <taxon>Troctomorpha</taxon>
        <taxon>Phthiraptera</taxon>
        <taxon>Amblycera</taxon>
        <taxon>Menoponidae</taxon>
        <taxon>Menopon</taxon>
    </lineage>
</organism>
<dbReference type="Gene3D" id="1.25.40.10">
    <property type="entry name" value="Tetratricopeptide repeat domain"/>
    <property type="match status" value="1"/>
</dbReference>
<protein>
    <recommendedName>
        <fullName evidence="6">Protein SMG7</fullName>
    </recommendedName>
</protein>
<sequence>MVLKAVVKALKKADRLKERMQISKDLLTDNEAWLSQQQLQRVYQQVLILDLEYALDKKVEQDLWNHGFKNFIANLQNSAKDKKNPKHSESQAMLYWCLEAASGFYLSLLHEICSAFDLDLPFRRKGSIYGCNRNISSISNHCQPNKSSCYYICQHCLVHLGDIARYRNQSRQAEAFYRYAVQLAPSSGQPYNQLAILEASRGDKLSTVYHYVRSVALRHPFPVAATNLSRTLEKHAEEVVKLEGHNKLSSYEYITTFLKLHGLMHTHTELETAEKLVQILTTSLTAHIATESLSSWKLVQIVTINIFALHQAGGSIDGKIRSFSEEQLTRDEQKIKLLICDLLAASLSAFLLPVYTIKPGEPLLDYFAMPAVKLTLEWVRQEPSILQKSSFKTRLQIWPSLCKLLNDVQPTIADFAAENYTHVPLPEDRDLQGFLPFEKCFQNLKFHTEDLKLDVKTLNKLRVARLVEFGVWLSEQTGLNIITCKKVSESDKTTYVFEATGRQEPPSGEQIREFEEMILTKLPSPTPSEASGSITGASTPDSSGFFSSLLVNPLLKFKATEFSSQENLQEKRPGILKSQIGSEKSSEKNKNEKVVKMVPSNRGQRNVALQTIINKNSEEIKQVTFKTPSPVKDSTQENRGKDVNSSPKKQNSPKSADQKSADGQGKKGEDVGKEKKSVKQWNNAKGKSKDASDDADKSDCATQQKLIDSLNAHGKKGHKNDSAEGAKEGKRKEKTKEVPFSELMSAFPPLPGVKDEFKNSTVWSTDGLKETEKEGSKIFDVKISQKNVSKQQLLSELFSKNKPLDLEQNSTQNMSGLLNLSKQQQQMLTDSKTLKSNHVLQQQQQPPPQQQQQTQTRAGVAKADLPQLLGNIALQKLKCNDKMEAARREYEAACFTLQQKQEQDAHKHFHESDINQFEYDRRLNLQHQQPPQVQQQNQPPVYVRVNQPVINFGAFGYKYSQFYLPWQEPQEPPMPPSWWSETPQIPQQQQHQIEPENPYYLDPMSYDEKCNYEIDWSYQPYPINVSSFIAPPLFGKLPESRPYQISDSFGAVPPPQSDSIYTPGHQGNNGVPSLSVGGSSYSLFSNSSWNTVSGGGENESGQNYNLSGGIMGQQSFWSGPGPSPLERLLEQQKQMREATPLESKNGT</sequence>
<feature type="region of interest" description="Disordered" evidence="2">
    <location>
        <begin position="1045"/>
        <end position="1074"/>
    </location>
</feature>
<feature type="compositionally biased region" description="Basic and acidic residues" evidence="2">
    <location>
        <begin position="1127"/>
        <end position="1136"/>
    </location>
</feature>
<feature type="domain" description="Telomerase activating protein Est1-like N-terminal" evidence="4">
    <location>
        <begin position="58"/>
        <end position="170"/>
    </location>
</feature>
<dbReference type="InterPro" id="IPR018834">
    <property type="entry name" value="DNA/RNA-bd_Est1-type"/>
</dbReference>
<dbReference type="GO" id="GO:0005697">
    <property type="term" value="C:telomerase holoenzyme complex"/>
    <property type="evidence" value="ECO:0007669"/>
    <property type="project" value="TreeGrafter"/>
</dbReference>
<feature type="compositionally biased region" description="Polar residues" evidence="2">
    <location>
        <begin position="1099"/>
        <end position="1117"/>
    </location>
</feature>
<feature type="compositionally biased region" description="Basic and acidic residues" evidence="2">
    <location>
        <begin position="656"/>
        <end position="677"/>
    </location>
</feature>
<name>A0AAW2I193_9NEOP</name>
<evidence type="ECO:0000256" key="2">
    <source>
        <dbReference type="SAM" id="MobiDB-lite"/>
    </source>
</evidence>
<dbReference type="PANTHER" id="PTHR15696:SF5">
    <property type="entry name" value="NONSENSE-MEDIATED MRNA DECAY FACTOR SMG7"/>
    <property type="match status" value="1"/>
</dbReference>
<comment type="caution">
    <text evidence="5">The sequence shown here is derived from an EMBL/GenBank/DDBJ whole genome shotgun (WGS) entry which is preliminary data.</text>
</comment>
<dbReference type="InterPro" id="IPR019458">
    <property type="entry name" value="Est1-like_N"/>
</dbReference>
<evidence type="ECO:0000259" key="4">
    <source>
        <dbReference type="Pfam" id="PF10374"/>
    </source>
</evidence>
<proteinExistence type="predicted"/>
<gene>
    <name evidence="5" type="ORF">PYX00_003648</name>
</gene>
<dbReference type="InterPro" id="IPR045153">
    <property type="entry name" value="Est1/Ebs1-like"/>
</dbReference>
<dbReference type="Pfam" id="PF10373">
    <property type="entry name" value="EST1_DNA_bind"/>
    <property type="match status" value="1"/>
</dbReference>
<feature type="region of interest" description="Disordered" evidence="2">
    <location>
        <begin position="1093"/>
        <end position="1147"/>
    </location>
</feature>
<dbReference type="EMBL" id="JARGDH010000002">
    <property type="protein sequence ID" value="KAL0275944.1"/>
    <property type="molecule type" value="Genomic_DNA"/>
</dbReference>
<dbReference type="AlphaFoldDB" id="A0AAW2I193"/>
<evidence type="ECO:0000313" key="5">
    <source>
        <dbReference type="EMBL" id="KAL0275944.1"/>
    </source>
</evidence>
<dbReference type="GO" id="GO:0000184">
    <property type="term" value="P:nuclear-transcribed mRNA catabolic process, nonsense-mediated decay"/>
    <property type="evidence" value="ECO:0007669"/>
    <property type="project" value="UniProtKB-KW"/>
</dbReference>
<dbReference type="PANTHER" id="PTHR15696">
    <property type="entry name" value="SMG-7 SUPPRESSOR WITH MORPHOLOGICAL EFFECT ON GENITALIA PROTEIN 7"/>
    <property type="match status" value="1"/>
</dbReference>
<dbReference type="GO" id="GO:0070034">
    <property type="term" value="F:telomerase RNA binding"/>
    <property type="evidence" value="ECO:0007669"/>
    <property type="project" value="TreeGrafter"/>
</dbReference>
<feature type="compositionally biased region" description="Basic and acidic residues" evidence="2">
    <location>
        <begin position="719"/>
        <end position="739"/>
    </location>
</feature>
<keyword evidence="1" id="KW-0866">Nonsense-mediated mRNA decay</keyword>
<evidence type="ECO:0008006" key="6">
    <source>
        <dbReference type="Google" id="ProtNLM"/>
    </source>
</evidence>